<evidence type="ECO:0000313" key="2">
    <source>
        <dbReference type="Proteomes" id="UP001187415"/>
    </source>
</evidence>
<sequence length="87" mass="9107">MNRDLKGLCVLKTVLWGEVVGCIVLGSYPSCQITIQLTVFPEVAVMSSEAVVGAGSGPTPEYASDCSVATFGSDRSSNIKGISDKHQ</sequence>
<evidence type="ECO:0000313" key="1">
    <source>
        <dbReference type="EMBL" id="KAK2842554.1"/>
    </source>
</evidence>
<reference evidence="1" key="1">
    <citation type="submission" date="2023-07" db="EMBL/GenBank/DDBJ databases">
        <title>Chromosome-level Genome Assembly of Striped Snakehead (Channa striata).</title>
        <authorList>
            <person name="Liu H."/>
        </authorList>
    </citation>
    <scope>NUCLEOTIDE SEQUENCE</scope>
    <source>
        <strain evidence="1">Gz</strain>
        <tissue evidence="1">Muscle</tissue>
    </source>
</reference>
<dbReference type="Proteomes" id="UP001187415">
    <property type="component" value="Unassembled WGS sequence"/>
</dbReference>
<protein>
    <submittedName>
        <fullName evidence="1">Uncharacterized protein</fullName>
    </submittedName>
</protein>
<gene>
    <name evidence="1" type="ORF">Q5P01_012754</name>
</gene>
<proteinExistence type="predicted"/>
<name>A0AA88MSE4_CHASR</name>
<dbReference type="EMBL" id="JAUPFM010000009">
    <property type="protein sequence ID" value="KAK2842554.1"/>
    <property type="molecule type" value="Genomic_DNA"/>
</dbReference>
<dbReference type="AlphaFoldDB" id="A0AA88MSE4"/>
<organism evidence="1 2">
    <name type="scientific">Channa striata</name>
    <name type="common">Snakehead murrel</name>
    <name type="synonym">Ophicephalus striatus</name>
    <dbReference type="NCBI Taxonomy" id="64152"/>
    <lineage>
        <taxon>Eukaryota</taxon>
        <taxon>Metazoa</taxon>
        <taxon>Chordata</taxon>
        <taxon>Craniata</taxon>
        <taxon>Vertebrata</taxon>
        <taxon>Euteleostomi</taxon>
        <taxon>Actinopterygii</taxon>
        <taxon>Neopterygii</taxon>
        <taxon>Teleostei</taxon>
        <taxon>Neoteleostei</taxon>
        <taxon>Acanthomorphata</taxon>
        <taxon>Anabantaria</taxon>
        <taxon>Anabantiformes</taxon>
        <taxon>Channoidei</taxon>
        <taxon>Channidae</taxon>
        <taxon>Channa</taxon>
    </lineage>
</organism>
<accession>A0AA88MSE4</accession>
<keyword evidence="2" id="KW-1185">Reference proteome</keyword>
<comment type="caution">
    <text evidence="1">The sequence shown here is derived from an EMBL/GenBank/DDBJ whole genome shotgun (WGS) entry which is preliminary data.</text>
</comment>